<dbReference type="PANTHER" id="PTHR33376:SF4">
    <property type="entry name" value="SIALIC ACID-BINDING PERIPLASMIC PROTEIN SIAP"/>
    <property type="match status" value="1"/>
</dbReference>
<proteinExistence type="predicted"/>
<evidence type="ECO:0000313" key="3">
    <source>
        <dbReference type="Proteomes" id="UP001430804"/>
    </source>
</evidence>
<protein>
    <submittedName>
        <fullName evidence="2">TRAP transporter substrate-binding protein</fullName>
    </submittedName>
</protein>
<dbReference type="CDD" id="cd13603">
    <property type="entry name" value="PBP2_TRAP_Siap_TeaA_like"/>
    <property type="match status" value="1"/>
</dbReference>
<accession>A0ABS6WN05</accession>
<sequence>MARMETTTWKGKAAALLIGSCAFALTAVTAAHAADEQITLNYSDTAGPAEAQIAFAKQFSEYAAEMSDGSIKIVVHPGGTLAGYSLEPVRAGIADITQVSPTLAADVLPWISLLEAPYLIESDEHFDNVTARDSVVFKEIEEKMMGDNIKLLGFFNFGVRDLTMKEPVLNPDELSGKRMRVIPSPLWSDMWKNFGAVPVPMPSTETVSAILTNVIEGQENQWHDIIGKGIYDVNKYLMKTEHVVTFAGVWMNAGKWNSMSEDQQTALNDAFDKAKTWFQTEYNPKKLAEYEDFLKDKGVTIVREEDGLDRQAFIDQADQLYVDYKDTWGDWVTTIKDMK</sequence>
<dbReference type="Pfam" id="PF03480">
    <property type="entry name" value="DctP"/>
    <property type="match status" value="1"/>
</dbReference>
<organism evidence="2 3">
    <name type="scientific">Pseudohoeflea coraliihabitans</name>
    <dbReference type="NCBI Taxonomy" id="2860393"/>
    <lineage>
        <taxon>Bacteria</taxon>
        <taxon>Pseudomonadati</taxon>
        <taxon>Pseudomonadota</taxon>
        <taxon>Alphaproteobacteria</taxon>
        <taxon>Hyphomicrobiales</taxon>
        <taxon>Rhizobiaceae</taxon>
        <taxon>Pseudohoeflea</taxon>
    </lineage>
</organism>
<dbReference type="RefSeq" id="WP_219200999.1">
    <property type="nucleotide sequence ID" value="NZ_JAHWQX010000002.1"/>
</dbReference>
<evidence type="ECO:0000313" key="2">
    <source>
        <dbReference type="EMBL" id="MBW3097053.1"/>
    </source>
</evidence>
<reference evidence="2" key="1">
    <citation type="submission" date="2021-07" db="EMBL/GenBank/DDBJ databases">
        <title>Pseudohoeflea marina sp. nov. a polyhydroxyalcanoate-producing bacterium.</title>
        <authorList>
            <person name="Zheng W."/>
            <person name="Yu S."/>
            <person name="Huang Y."/>
        </authorList>
    </citation>
    <scope>NUCLEOTIDE SEQUENCE</scope>
    <source>
        <strain evidence="2">DP4N28-3</strain>
    </source>
</reference>
<gene>
    <name evidence="2" type="ORF">KY465_07155</name>
</gene>
<dbReference type="PANTHER" id="PTHR33376">
    <property type="match status" value="1"/>
</dbReference>
<evidence type="ECO:0000256" key="1">
    <source>
        <dbReference type="SAM" id="SignalP"/>
    </source>
</evidence>
<comment type="caution">
    <text evidence="2">The sequence shown here is derived from an EMBL/GenBank/DDBJ whole genome shotgun (WGS) entry which is preliminary data.</text>
</comment>
<dbReference type="InterPro" id="IPR018389">
    <property type="entry name" value="DctP_fam"/>
</dbReference>
<feature type="signal peptide" evidence="1">
    <location>
        <begin position="1"/>
        <end position="33"/>
    </location>
</feature>
<keyword evidence="1" id="KW-0732">Signal</keyword>
<dbReference type="Proteomes" id="UP001430804">
    <property type="component" value="Unassembled WGS sequence"/>
</dbReference>
<name>A0ABS6WN05_9HYPH</name>
<dbReference type="EMBL" id="JAHWQX010000002">
    <property type="protein sequence ID" value="MBW3097053.1"/>
    <property type="molecule type" value="Genomic_DNA"/>
</dbReference>
<feature type="chain" id="PRO_5045285593" evidence="1">
    <location>
        <begin position="34"/>
        <end position="339"/>
    </location>
</feature>
<keyword evidence="3" id="KW-1185">Reference proteome</keyword>
<dbReference type="NCBIfam" id="NF037995">
    <property type="entry name" value="TRAP_S1"/>
    <property type="match status" value="1"/>
</dbReference>